<organism evidence="2 3">
    <name type="scientific">Diploptera punctata</name>
    <name type="common">Pacific beetle cockroach</name>
    <dbReference type="NCBI Taxonomy" id="6984"/>
    <lineage>
        <taxon>Eukaryota</taxon>
        <taxon>Metazoa</taxon>
        <taxon>Ecdysozoa</taxon>
        <taxon>Arthropoda</taxon>
        <taxon>Hexapoda</taxon>
        <taxon>Insecta</taxon>
        <taxon>Pterygota</taxon>
        <taxon>Neoptera</taxon>
        <taxon>Polyneoptera</taxon>
        <taxon>Dictyoptera</taxon>
        <taxon>Blattodea</taxon>
        <taxon>Blaberoidea</taxon>
        <taxon>Blaberidae</taxon>
        <taxon>Diplopterinae</taxon>
        <taxon>Diploptera</taxon>
    </lineage>
</organism>
<proteinExistence type="predicted"/>
<feature type="compositionally biased region" description="Polar residues" evidence="1">
    <location>
        <begin position="131"/>
        <end position="141"/>
    </location>
</feature>
<dbReference type="Proteomes" id="UP001233999">
    <property type="component" value="Unassembled WGS sequence"/>
</dbReference>
<evidence type="ECO:0000256" key="1">
    <source>
        <dbReference type="SAM" id="MobiDB-lite"/>
    </source>
</evidence>
<reference evidence="2" key="1">
    <citation type="journal article" date="2023" name="IScience">
        <title>Live-bearing cockroach genome reveals convergent evolutionary mechanisms linked to viviparity in insects and beyond.</title>
        <authorList>
            <person name="Fouks B."/>
            <person name="Harrison M.C."/>
            <person name="Mikhailova A.A."/>
            <person name="Marchal E."/>
            <person name="English S."/>
            <person name="Carruthers M."/>
            <person name="Jennings E.C."/>
            <person name="Chiamaka E.L."/>
            <person name="Frigard R.A."/>
            <person name="Pippel M."/>
            <person name="Attardo G.M."/>
            <person name="Benoit J.B."/>
            <person name="Bornberg-Bauer E."/>
            <person name="Tobe S.S."/>
        </authorList>
    </citation>
    <scope>NUCLEOTIDE SEQUENCE</scope>
    <source>
        <strain evidence="2">Stay&amp;Tobe</strain>
    </source>
</reference>
<feature type="region of interest" description="Disordered" evidence="1">
    <location>
        <begin position="35"/>
        <end position="176"/>
    </location>
</feature>
<dbReference type="AlphaFoldDB" id="A0AAD8EI43"/>
<feature type="compositionally biased region" description="Basic and acidic residues" evidence="1">
    <location>
        <begin position="87"/>
        <end position="99"/>
    </location>
</feature>
<dbReference type="EMBL" id="JASPKZ010003884">
    <property type="protein sequence ID" value="KAJ9591148.1"/>
    <property type="molecule type" value="Genomic_DNA"/>
</dbReference>
<sequence>MVWKDIFLFRNPTSQLKIIVIIFLFSAIFCPVSPRPSENPSHSVSREITDVNQQSANRNNEEDEFMTEIETSEILEVEEYPQDAPMEDNRGPRKQDNRHFKSHHIKNGKKTATSQQQQQQQPVVQREPVETNDSVPETLQDFNLDDSNDTANGDRGENSTTIDESILRASQKNRER</sequence>
<gene>
    <name evidence="2" type="ORF">L9F63_002303</name>
</gene>
<accession>A0AAD8EI43</accession>
<name>A0AAD8EI43_DIPPU</name>
<evidence type="ECO:0000313" key="3">
    <source>
        <dbReference type="Proteomes" id="UP001233999"/>
    </source>
</evidence>
<keyword evidence="3" id="KW-1185">Reference proteome</keyword>
<feature type="compositionally biased region" description="Basic residues" evidence="1">
    <location>
        <begin position="100"/>
        <end position="109"/>
    </location>
</feature>
<reference evidence="2" key="2">
    <citation type="submission" date="2023-05" db="EMBL/GenBank/DDBJ databases">
        <authorList>
            <person name="Fouks B."/>
        </authorList>
    </citation>
    <scope>NUCLEOTIDE SEQUENCE</scope>
    <source>
        <strain evidence="2">Stay&amp;Tobe</strain>
        <tissue evidence="2">Testes</tissue>
    </source>
</reference>
<evidence type="ECO:0000313" key="2">
    <source>
        <dbReference type="EMBL" id="KAJ9591148.1"/>
    </source>
</evidence>
<protein>
    <submittedName>
        <fullName evidence="2">Uncharacterized protein</fullName>
    </submittedName>
</protein>
<comment type="caution">
    <text evidence="2">The sequence shown here is derived from an EMBL/GenBank/DDBJ whole genome shotgun (WGS) entry which is preliminary data.</text>
</comment>
<feature type="compositionally biased region" description="Acidic residues" evidence="1">
    <location>
        <begin position="61"/>
        <end position="81"/>
    </location>
</feature>